<keyword evidence="3" id="KW-0472">Membrane</keyword>
<dbReference type="RefSeq" id="WP_148948973.1">
    <property type="nucleotide sequence ID" value="NZ_JAMYWU010000001.1"/>
</dbReference>
<organism evidence="4 5">
    <name type="scientific">Bacillus infantis</name>
    <dbReference type="NCBI Taxonomy" id="324767"/>
    <lineage>
        <taxon>Bacteria</taxon>
        <taxon>Bacillati</taxon>
        <taxon>Bacillota</taxon>
        <taxon>Bacilli</taxon>
        <taxon>Bacillales</taxon>
        <taxon>Bacillaceae</taxon>
        <taxon>Bacillus</taxon>
    </lineage>
</organism>
<dbReference type="Proteomes" id="UP000323732">
    <property type="component" value="Unassembled WGS sequence"/>
</dbReference>
<proteinExistence type="predicted"/>
<evidence type="ECO:0000313" key="4">
    <source>
        <dbReference type="EMBL" id="TYS66139.1"/>
    </source>
</evidence>
<gene>
    <name evidence="4" type="ORF">FZD47_01230</name>
</gene>
<dbReference type="NCBIfam" id="TIGR02532">
    <property type="entry name" value="IV_pilin_GFxxxE"/>
    <property type="match status" value="1"/>
</dbReference>
<dbReference type="GO" id="GO:0009986">
    <property type="term" value="C:cell surface"/>
    <property type="evidence" value="ECO:0007669"/>
    <property type="project" value="UniProtKB-SubCell"/>
</dbReference>
<sequence length="201" mass="22306">MKIFDNKGFTLYELLAVLAITAIVLPVIYGVFTSGIKLYNKIQVEGQLRDDADYTSTMIMNAFYSYPFDYVKSCGDDCIELVNSTFTGVDKVENNSSGATFYGVYRNKKNTLETSVRIELTENATEDGTVRVFEIDGKPLEVESDFNNSKLVYKCANNADEAACGKGMISLDYSLDNHRLEEALDLHSKFGFSAGGPPDEE</sequence>
<dbReference type="AlphaFoldDB" id="A0A5D4ST48"/>
<dbReference type="GO" id="GO:0030420">
    <property type="term" value="P:establishment of competence for transformation"/>
    <property type="evidence" value="ECO:0007669"/>
    <property type="project" value="UniProtKB-KW"/>
</dbReference>
<keyword evidence="2" id="KW-0178">Competence</keyword>
<accession>A0A5D4ST48</accession>
<evidence type="ECO:0000256" key="1">
    <source>
        <dbReference type="ARBA" id="ARBA00004241"/>
    </source>
</evidence>
<evidence type="ECO:0000313" key="5">
    <source>
        <dbReference type="Proteomes" id="UP000323732"/>
    </source>
</evidence>
<keyword evidence="3" id="KW-0812">Transmembrane</keyword>
<name>A0A5D4ST48_9BACI</name>
<reference evidence="4 5" key="1">
    <citation type="submission" date="2019-08" db="EMBL/GenBank/DDBJ databases">
        <title>Bacillus genomes from the desert of Cuatro Cienegas, Coahuila.</title>
        <authorList>
            <person name="Olmedo-Alvarez G."/>
        </authorList>
    </citation>
    <scope>NUCLEOTIDE SEQUENCE [LARGE SCALE GENOMIC DNA]</scope>
    <source>
        <strain evidence="4 5">CH37_1T</strain>
    </source>
</reference>
<dbReference type="InterPro" id="IPR012902">
    <property type="entry name" value="N_methyl_site"/>
</dbReference>
<evidence type="ECO:0000256" key="3">
    <source>
        <dbReference type="SAM" id="Phobius"/>
    </source>
</evidence>
<evidence type="ECO:0000256" key="2">
    <source>
        <dbReference type="ARBA" id="ARBA00023287"/>
    </source>
</evidence>
<dbReference type="EMBL" id="VTES01000001">
    <property type="protein sequence ID" value="TYS66139.1"/>
    <property type="molecule type" value="Genomic_DNA"/>
</dbReference>
<keyword evidence="3" id="KW-1133">Transmembrane helix</keyword>
<protein>
    <submittedName>
        <fullName evidence="4">Type II secretion system protein</fullName>
    </submittedName>
</protein>
<comment type="subcellular location">
    <subcellularLocation>
        <location evidence="1">Cell surface</location>
    </subcellularLocation>
</comment>
<feature type="transmembrane region" description="Helical" evidence="3">
    <location>
        <begin position="12"/>
        <end position="32"/>
    </location>
</feature>
<comment type="caution">
    <text evidence="4">The sequence shown here is derived from an EMBL/GenBank/DDBJ whole genome shotgun (WGS) entry which is preliminary data.</text>
</comment>